<dbReference type="EMBL" id="DXBY01000301">
    <property type="protein sequence ID" value="HIZ37571.1"/>
    <property type="molecule type" value="Genomic_DNA"/>
</dbReference>
<proteinExistence type="predicted"/>
<feature type="transmembrane region" description="Helical" evidence="1">
    <location>
        <begin position="311"/>
        <end position="328"/>
    </location>
</feature>
<dbReference type="Proteomes" id="UP000824037">
    <property type="component" value="Unassembled WGS sequence"/>
</dbReference>
<organism evidence="2 3">
    <name type="scientific">Candidatus Ruania gallistercoris</name>
    <dbReference type="NCBI Taxonomy" id="2838746"/>
    <lineage>
        <taxon>Bacteria</taxon>
        <taxon>Bacillati</taxon>
        <taxon>Actinomycetota</taxon>
        <taxon>Actinomycetes</taxon>
        <taxon>Micrococcales</taxon>
        <taxon>Ruaniaceae</taxon>
        <taxon>Ruania</taxon>
    </lineage>
</organism>
<dbReference type="InterPro" id="IPR018650">
    <property type="entry name" value="STSV1_Orf64"/>
</dbReference>
<evidence type="ECO:0000313" key="3">
    <source>
        <dbReference type="Proteomes" id="UP000824037"/>
    </source>
</evidence>
<feature type="transmembrane region" description="Helical" evidence="1">
    <location>
        <begin position="87"/>
        <end position="106"/>
    </location>
</feature>
<feature type="transmembrane region" description="Helical" evidence="1">
    <location>
        <begin position="340"/>
        <end position="361"/>
    </location>
</feature>
<reference evidence="2" key="1">
    <citation type="journal article" date="2021" name="PeerJ">
        <title>Extensive microbial diversity within the chicken gut microbiome revealed by metagenomics and culture.</title>
        <authorList>
            <person name="Gilroy R."/>
            <person name="Ravi A."/>
            <person name="Getino M."/>
            <person name="Pursley I."/>
            <person name="Horton D.L."/>
            <person name="Alikhan N.F."/>
            <person name="Baker D."/>
            <person name="Gharbi K."/>
            <person name="Hall N."/>
            <person name="Watson M."/>
            <person name="Adriaenssens E.M."/>
            <person name="Foster-Nyarko E."/>
            <person name="Jarju S."/>
            <person name="Secka A."/>
            <person name="Antonio M."/>
            <person name="Oren A."/>
            <person name="Chaudhuri R.R."/>
            <person name="La Ragione R."/>
            <person name="Hildebrand F."/>
            <person name="Pallen M.J."/>
        </authorList>
    </citation>
    <scope>NUCLEOTIDE SEQUENCE</scope>
    <source>
        <strain evidence="2">ChiGjej4B4-7305</strain>
    </source>
</reference>
<feature type="transmembrane region" description="Helical" evidence="1">
    <location>
        <begin position="112"/>
        <end position="141"/>
    </location>
</feature>
<keyword evidence="1" id="KW-0472">Membrane</keyword>
<sequence length="468" mass="49540">MTSTDAPATARPAGTGRSRLVAAAVVGLVTTAVYTVFSVRQWARFEVPSWDLGIFTQVLRQYAELNAPVVSIKGEGFMILGDHFHPLLVLLAPVYALFPSGLTLLVMQNVLIGVSGVIVTACAARHLGTVAGILLGLAYGLSWGLQSAVASQFHEIALAVPLLAACCAALVRRDHRAAALWAAPLVLVKEDLGITVAAVGLVLVIRGSRRLGAGLIVGGVAAFLITTRLILPALNPDGVWDYADDSILSLLTTDPGGAVNVLLAGAGEKALLVLAVFAITGFLALRSPIALLTLPTFAWRLSSDVPFHWDLHWHYSAVLMPVVFLAAVDTLRLLPALRRWARWVTAGLLAISLAVSTNFPLADLVEPRTYAPSVHDGGARAALAMVPDDAVVATDITLLAYLAPRAQVYWVGNEGNPVPDFVVVNRNSGVYGDDPPEDVVAYAEEKFPAAEFTQVLDEQGFAVAERTG</sequence>
<feature type="transmembrane region" description="Helical" evidence="1">
    <location>
        <begin position="178"/>
        <end position="204"/>
    </location>
</feature>
<feature type="transmembrane region" description="Helical" evidence="1">
    <location>
        <begin position="20"/>
        <end position="39"/>
    </location>
</feature>
<feature type="transmembrane region" description="Helical" evidence="1">
    <location>
        <begin position="270"/>
        <end position="291"/>
    </location>
</feature>
<accession>A0A9D2EI84</accession>
<protein>
    <submittedName>
        <fullName evidence="2">DUF2079 domain-containing protein</fullName>
    </submittedName>
</protein>
<dbReference type="AlphaFoldDB" id="A0A9D2EI84"/>
<reference evidence="2" key="2">
    <citation type="submission" date="2021-04" db="EMBL/GenBank/DDBJ databases">
        <authorList>
            <person name="Gilroy R."/>
        </authorList>
    </citation>
    <scope>NUCLEOTIDE SEQUENCE</scope>
    <source>
        <strain evidence="2">ChiGjej4B4-7305</strain>
    </source>
</reference>
<feature type="transmembrane region" description="Helical" evidence="1">
    <location>
        <begin position="246"/>
        <end position="263"/>
    </location>
</feature>
<evidence type="ECO:0000313" key="2">
    <source>
        <dbReference type="EMBL" id="HIZ37571.1"/>
    </source>
</evidence>
<gene>
    <name evidence="2" type="ORF">H9815_17475</name>
</gene>
<evidence type="ECO:0000256" key="1">
    <source>
        <dbReference type="SAM" id="Phobius"/>
    </source>
</evidence>
<keyword evidence="1" id="KW-1133">Transmembrane helix</keyword>
<comment type="caution">
    <text evidence="2">The sequence shown here is derived from an EMBL/GenBank/DDBJ whole genome shotgun (WGS) entry which is preliminary data.</text>
</comment>
<name>A0A9D2EI84_9MICO</name>
<dbReference type="Pfam" id="PF09852">
    <property type="entry name" value="DUF2079"/>
    <property type="match status" value="1"/>
</dbReference>
<keyword evidence="1" id="KW-0812">Transmembrane</keyword>
<feature type="transmembrane region" description="Helical" evidence="1">
    <location>
        <begin position="211"/>
        <end position="234"/>
    </location>
</feature>